<dbReference type="PATRIC" id="fig|1216932.3.peg.1219"/>
<evidence type="ECO:0000256" key="10">
    <source>
        <dbReference type="RuleBase" id="RU003756"/>
    </source>
</evidence>
<dbReference type="eggNOG" id="COG0249">
    <property type="taxonomic scope" value="Bacteria"/>
</dbReference>
<dbReference type="CDD" id="cd03284">
    <property type="entry name" value="ABC_MutS1"/>
    <property type="match status" value="1"/>
</dbReference>
<evidence type="ECO:0000313" key="13">
    <source>
        <dbReference type="Proteomes" id="UP000019426"/>
    </source>
</evidence>
<sequence length="881" mass="99911">MALTPMMKQYVEIKETCKDCIIFYRLGDFYEMFFEDAEIAARELELVLTGRDCGLEKRAPMCGVPFHASSMYIGRLVSRGYKVAIVEQLEDPSKAKGLVKRGVVKIYTPGTYSDTSFLEESKNNYILTLGVNNNKCTLVFADVSTGEFNVTSFDYDESILISEASKYSPKELLVMDSIDDKVINIIKERIELTLTKRTSDIFNINEEKLIKHFGQSVLEGIDSTAKLIICGALNYIIETQKESLNHINKINFYSVDNYLSIDINSRRNLELTETLKDKSKKGSLLWVLDKTSTAMGARQLRKWIERPLINKDSINRRLDAVEELYNNLAVREDLREALKDIYDIERLVGKISSKNVNAKELISLKNSLGRIPEIKNLLKDINSELLKDLYSNLDELKDVYDLLDKSISNSPAITLKEGNIIKAGYNEDIDTLREAKENGRIWIANLESKEREETGIKSLKVSYNKVFGYYIEVTKTNLQLVPTDRYIRKQTLANAERYITEELKVMEEKILGAEEKLISLEYDTFIYIREKVEHEIERMQKSALVLSTLDVLASLATVALENNYVKPVVTGDYEIDIIEGRHPVIEKLLSNGQFVSNNTILDEKQSFMLITGPNMGGKSTYMRQIALISVMAQMGSFIPASSGKIGICDKIFTRIGASDDLASGKSTFMVEMWEVANILNNVTDKSLVLLDEVGRGTSTFDGLSIAWAVIEHLTKNKNAKCKTLFATHYHELTQLEQSLDGFKNYYVGVKKIDDELIFMHKILEGKEDQSYGIEVAKLAGLPKSVVERSREILESLEGKKSVNAYNVSYDEVSVTEDETKEVEESKESSYLSDNNSMTQITFESLEKDNLISTLKEIDIVSMTPMDSMNMLYKLVNEARKL</sequence>
<dbReference type="InterPro" id="IPR036678">
    <property type="entry name" value="MutS_con_dom_sf"/>
</dbReference>
<dbReference type="Gene3D" id="3.30.420.110">
    <property type="entry name" value="MutS, connector domain"/>
    <property type="match status" value="1"/>
</dbReference>
<feature type="binding site" evidence="9">
    <location>
        <begin position="612"/>
        <end position="619"/>
    </location>
    <ligand>
        <name>ATP</name>
        <dbReference type="ChEBI" id="CHEBI:30616"/>
    </ligand>
</feature>
<evidence type="ECO:0000256" key="9">
    <source>
        <dbReference type="HAMAP-Rule" id="MF_00096"/>
    </source>
</evidence>
<dbReference type="InterPro" id="IPR016151">
    <property type="entry name" value="DNA_mismatch_repair_MutS_N"/>
</dbReference>
<dbReference type="FunFam" id="1.10.1420.10:FF:000007">
    <property type="entry name" value="DNA mismatch repair protein MutS"/>
    <property type="match status" value="1"/>
</dbReference>
<dbReference type="Pfam" id="PF05190">
    <property type="entry name" value="MutS_IV"/>
    <property type="match status" value="1"/>
</dbReference>
<keyword evidence="3 9" id="KW-0547">Nucleotide-binding</keyword>
<dbReference type="FunFam" id="3.40.50.300:FF:000870">
    <property type="entry name" value="MutS protein homolog 4"/>
    <property type="match status" value="1"/>
</dbReference>
<dbReference type="Gene3D" id="3.40.50.300">
    <property type="entry name" value="P-loop containing nucleotide triphosphate hydrolases"/>
    <property type="match status" value="1"/>
</dbReference>
<comment type="function">
    <text evidence="8 9">This protein is involved in the repair of mismatches in DNA. It is possible that it carries out the mismatch recognition step. This protein has a weak ATPase activity.</text>
</comment>
<reference evidence="12 13" key="1">
    <citation type="submission" date="2013-11" db="EMBL/GenBank/DDBJ databases">
        <title>Complete genome sequence of Clostridum sp. M2/40.</title>
        <authorList>
            <person name="Wibberg D."/>
            <person name="Puehler A."/>
            <person name="Schlueter A."/>
        </authorList>
    </citation>
    <scope>NUCLEOTIDE SEQUENCE [LARGE SCALE GENOMIC DNA]</scope>
    <source>
        <strain evidence="13">M2/40</strain>
    </source>
</reference>
<evidence type="ECO:0000256" key="5">
    <source>
        <dbReference type="ARBA" id="ARBA00022840"/>
    </source>
</evidence>
<dbReference type="GO" id="GO:0006298">
    <property type="term" value="P:mismatch repair"/>
    <property type="evidence" value="ECO:0007669"/>
    <property type="project" value="UniProtKB-UniRule"/>
</dbReference>
<evidence type="ECO:0000256" key="7">
    <source>
        <dbReference type="ARBA" id="ARBA00023204"/>
    </source>
</evidence>
<evidence type="ECO:0000313" key="12">
    <source>
        <dbReference type="EMBL" id="CDM68391.1"/>
    </source>
</evidence>
<dbReference type="PANTHER" id="PTHR11361:SF34">
    <property type="entry name" value="DNA MISMATCH REPAIR PROTEIN MSH1, MITOCHONDRIAL"/>
    <property type="match status" value="1"/>
</dbReference>
<evidence type="ECO:0000259" key="11">
    <source>
        <dbReference type="PROSITE" id="PS00486"/>
    </source>
</evidence>
<dbReference type="SUPFAM" id="SSF48334">
    <property type="entry name" value="DNA repair protein MutS, domain III"/>
    <property type="match status" value="1"/>
</dbReference>
<dbReference type="Proteomes" id="UP000019426">
    <property type="component" value="Chromosome M2/40_rep1"/>
</dbReference>
<dbReference type="Pfam" id="PF00488">
    <property type="entry name" value="MutS_V"/>
    <property type="match status" value="1"/>
</dbReference>
<keyword evidence="5 9" id="KW-0067">ATP-binding</keyword>
<dbReference type="SUPFAM" id="SSF52540">
    <property type="entry name" value="P-loop containing nucleoside triphosphate hydrolases"/>
    <property type="match status" value="1"/>
</dbReference>
<dbReference type="InterPro" id="IPR005748">
    <property type="entry name" value="DNA_mismatch_repair_MutS"/>
</dbReference>
<dbReference type="InterPro" id="IPR027417">
    <property type="entry name" value="P-loop_NTPase"/>
</dbReference>
<evidence type="ECO:0000256" key="8">
    <source>
        <dbReference type="ARBA" id="ARBA00024647"/>
    </source>
</evidence>
<dbReference type="InterPro" id="IPR007696">
    <property type="entry name" value="DNA_mismatch_repair_MutS_core"/>
</dbReference>
<dbReference type="HOGENOM" id="CLU_002472_4_0_9"/>
<keyword evidence="13" id="KW-1185">Reference proteome</keyword>
<dbReference type="SUPFAM" id="SSF55271">
    <property type="entry name" value="DNA repair protein MutS, domain I"/>
    <property type="match status" value="1"/>
</dbReference>
<dbReference type="PROSITE" id="PS00486">
    <property type="entry name" value="DNA_MISMATCH_REPAIR_2"/>
    <property type="match status" value="1"/>
</dbReference>
<dbReference type="InterPro" id="IPR017261">
    <property type="entry name" value="DNA_mismatch_repair_MutS/MSH"/>
</dbReference>
<keyword evidence="7 9" id="KW-0234">DNA repair</keyword>
<organism evidence="12 13">
    <name type="scientific">Clostridium bornimense</name>
    <dbReference type="NCBI Taxonomy" id="1216932"/>
    <lineage>
        <taxon>Bacteria</taxon>
        <taxon>Bacillati</taxon>
        <taxon>Bacillota</taxon>
        <taxon>Clostridia</taxon>
        <taxon>Eubacteriales</taxon>
        <taxon>Clostridiaceae</taxon>
        <taxon>Clostridium</taxon>
    </lineage>
</organism>
<dbReference type="Gene3D" id="3.40.1170.10">
    <property type="entry name" value="DNA repair protein MutS, domain I"/>
    <property type="match status" value="1"/>
</dbReference>
<dbReference type="EMBL" id="HG917868">
    <property type="protein sequence ID" value="CDM68391.1"/>
    <property type="molecule type" value="Genomic_DNA"/>
</dbReference>
<dbReference type="SUPFAM" id="SSF53150">
    <property type="entry name" value="DNA repair protein MutS, domain II"/>
    <property type="match status" value="1"/>
</dbReference>
<dbReference type="Pfam" id="PF05192">
    <property type="entry name" value="MutS_III"/>
    <property type="match status" value="1"/>
</dbReference>
<dbReference type="InterPro" id="IPR007861">
    <property type="entry name" value="DNA_mismatch_repair_MutS_clamp"/>
</dbReference>
<dbReference type="Pfam" id="PF05188">
    <property type="entry name" value="MutS_II"/>
    <property type="match status" value="1"/>
</dbReference>
<dbReference type="HAMAP" id="MF_00096">
    <property type="entry name" value="MutS"/>
    <property type="match status" value="1"/>
</dbReference>
<dbReference type="KEGG" id="clt:CM240_1227"/>
<feature type="domain" description="DNA mismatch repair proteins mutS family" evidence="11">
    <location>
        <begin position="686"/>
        <end position="702"/>
    </location>
</feature>
<evidence type="ECO:0000256" key="4">
    <source>
        <dbReference type="ARBA" id="ARBA00022763"/>
    </source>
</evidence>
<protein>
    <recommendedName>
        <fullName evidence="2 9">DNA mismatch repair protein MutS</fullName>
    </recommendedName>
</protein>
<dbReference type="Pfam" id="PF01624">
    <property type="entry name" value="MutS_I"/>
    <property type="match status" value="1"/>
</dbReference>
<accession>W6RUR9</accession>
<evidence type="ECO:0000256" key="6">
    <source>
        <dbReference type="ARBA" id="ARBA00023125"/>
    </source>
</evidence>
<dbReference type="InterPro" id="IPR036187">
    <property type="entry name" value="DNA_mismatch_repair_MutS_sf"/>
</dbReference>
<dbReference type="RefSeq" id="WP_044037420.1">
    <property type="nucleotide sequence ID" value="NZ_HG917868.1"/>
</dbReference>
<comment type="similarity">
    <text evidence="1 9 10">Belongs to the DNA mismatch repair MutS family.</text>
</comment>
<evidence type="ECO:0000256" key="1">
    <source>
        <dbReference type="ARBA" id="ARBA00006271"/>
    </source>
</evidence>
<keyword evidence="6 9" id="KW-0238">DNA-binding</keyword>
<proteinExistence type="inferred from homology"/>
<dbReference type="PANTHER" id="PTHR11361">
    <property type="entry name" value="DNA MISMATCH REPAIR PROTEIN MUTS FAMILY MEMBER"/>
    <property type="match status" value="1"/>
</dbReference>
<keyword evidence="4 9" id="KW-0227">DNA damage</keyword>
<dbReference type="FunFam" id="3.40.1170.10:FF:000001">
    <property type="entry name" value="DNA mismatch repair protein MutS"/>
    <property type="match status" value="1"/>
</dbReference>
<dbReference type="NCBIfam" id="TIGR01070">
    <property type="entry name" value="mutS1"/>
    <property type="match status" value="1"/>
</dbReference>
<dbReference type="OrthoDB" id="9802448at2"/>
<dbReference type="PIRSF" id="PIRSF037677">
    <property type="entry name" value="DNA_mis_repair_Msh6"/>
    <property type="match status" value="1"/>
</dbReference>
<dbReference type="AlphaFoldDB" id="W6RUR9"/>
<dbReference type="Gene3D" id="1.10.1420.10">
    <property type="match status" value="2"/>
</dbReference>
<dbReference type="GO" id="GO:0140664">
    <property type="term" value="F:ATP-dependent DNA damage sensor activity"/>
    <property type="evidence" value="ECO:0007669"/>
    <property type="project" value="InterPro"/>
</dbReference>
<dbReference type="SMART" id="SM00534">
    <property type="entry name" value="MUTSac"/>
    <property type="match status" value="1"/>
</dbReference>
<dbReference type="InterPro" id="IPR000432">
    <property type="entry name" value="DNA_mismatch_repair_MutS_C"/>
</dbReference>
<dbReference type="GO" id="GO:0005829">
    <property type="term" value="C:cytosol"/>
    <property type="evidence" value="ECO:0007669"/>
    <property type="project" value="TreeGrafter"/>
</dbReference>
<dbReference type="STRING" id="1216932.CM240_1227"/>
<evidence type="ECO:0000256" key="3">
    <source>
        <dbReference type="ARBA" id="ARBA00022741"/>
    </source>
</evidence>
<evidence type="ECO:0000256" key="2">
    <source>
        <dbReference type="ARBA" id="ARBA00021982"/>
    </source>
</evidence>
<dbReference type="InterPro" id="IPR007860">
    <property type="entry name" value="DNA_mmatch_repair_MutS_con_dom"/>
</dbReference>
<dbReference type="NCBIfam" id="NF003810">
    <property type="entry name" value="PRK05399.1"/>
    <property type="match status" value="1"/>
</dbReference>
<dbReference type="SMART" id="SM00533">
    <property type="entry name" value="MUTSd"/>
    <property type="match status" value="1"/>
</dbReference>
<gene>
    <name evidence="9 12" type="primary">mutS</name>
    <name evidence="12" type="ORF">CM240_1227</name>
</gene>
<dbReference type="GO" id="GO:0005524">
    <property type="term" value="F:ATP binding"/>
    <property type="evidence" value="ECO:0007669"/>
    <property type="project" value="UniProtKB-UniRule"/>
</dbReference>
<dbReference type="InterPro" id="IPR045076">
    <property type="entry name" value="MutS"/>
</dbReference>
<dbReference type="GO" id="GO:0030983">
    <property type="term" value="F:mismatched DNA binding"/>
    <property type="evidence" value="ECO:0007669"/>
    <property type="project" value="InterPro"/>
</dbReference>
<dbReference type="GO" id="GO:0003684">
    <property type="term" value="F:damaged DNA binding"/>
    <property type="evidence" value="ECO:0007669"/>
    <property type="project" value="UniProtKB-UniRule"/>
</dbReference>
<name>W6RUR9_9CLOT</name>
<dbReference type="InterPro" id="IPR007695">
    <property type="entry name" value="DNA_mismatch_repair_MutS-lik_N"/>
</dbReference>